<dbReference type="EMBL" id="NOXU01000030">
    <property type="protein sequence ID" value="OYQ33582.1"/>
    <property type="molecule type" value="Genomic_DNA"/>
</dbReference>
<reference evidence="2 3" key="1">
    <citation type="submission" date="2017-07" db="EMBL/GenBank/DDBJ databases">
        <title>Niveispirillum cyanobacteriorum sp. nov., isolated from cyanobacterial aggregates in a eutrophic lake.</title>
        <authorList>
            <person name="Cai H."/>
        </authorList>
    </citation>
    <scope>NUCLEOTIDE SEQUENCE [LARGE SCALE GENOMIC DNA]</scope>
    <source>
        <strain evidence="3">TH1-14</strain>
    </source>
</reference>
<dbReference type="PANTHER" id="PTHR47495:SF2">
    <property type="entry name" value="ALDEHYDE DEHYDROGENASE"/>
    <property type="match status" value="1"/>
</dbReference>
<gene>
    <name evidence="2" type="ORF">CHU95_14470</name>
</gene>
<keyword evidence="3" id="KW-1185">Reference proteome</keyword>
<dbReference type="InterPro" id="IPR008274">
    <property type="entry name" value="AldOxase/xan_DH_MoCoBD1"/>
</dbReference>
<dbReference type="PIRSF" id="PIRSF036389">
    <property type="entry name" value="IOR_B"/>
    <property type="match status" value="1"/>
</dbReference>
<organism evidence="2 3">
    <name type="scientific">Niveispirillum lacus</name>
    <dbReference type="NCBI Taxonomy" id="1981099"/>
    <lineage>
        <taxon>Bacteria</taxon>
        <taxon>Pseudomonadati</taxon>
        <taxon>Pseudomonadota</taxon>
        <taxon>Alphaproteobacteria</taxon>
        <taxon>Rhodospirillales</taxon>
        <taxon>Azospirillaceae</taxon>
        <taxon>Niveispirillum</taxon>
    </lineage>
</organism>
<dbReference type="Gene3D" id="3.30.365.10">
    <property type="entry name" value="Aldehyde oxidase/xanthine dehydrogenase, molybdopterin binding domain"/>
    <property type="match status" value="4"/>
</dbReference>
<dbReference type="GO" id="GO:0016491">
    <property type="term" value="F:oxidoreductase activity"/>
    <property type="evidence" value="ECO:0007669"/>
    <property type="project" value="InterPro"/>
</dbReference>
<dbReference type="Proteomes" id="UP000216998">
    <property type="component" value="Unassembled WGS sequence"/>
</dbReference>
<accession>A0A255YWJ5</accession>
<dbReference type="InterPro" id="IPR000674">
    <property type="entry name" value="Ald_Oxase/Xan_DH_a/b"/>
</dbReference>
<evidence type="ECO:0000313" key="2">
    <source>
        <dbReference type="EMBL" id="OYQ33582.1"/>
    </source>
</evidence>
<dbReference type="AlphaFoldDB" id="A0A255YWJ5"/>
<dbReference type="InterPro" id="IPR012368">
    <property type="entry name" value="OxRdtase_Mopterin-bd_su_IorB"/>
</dbReference>
<name>A0A255YWJ5_9PROT</name>
<dbReference type="InterPro" id="IPR037165">
    <property type="entry name" value="AldOxase/xan_DH_Mopterin-bd_sf"/>
</dbReference>
<dbReference type="InterPro" id="IPR006311">
    <property type="entry name" value="TAT_signal"/>
</dbReference>
<dbReference type="Pfam" id="PF20256">
    <property type="entry name" value="MoCoBD_2"/>
    <property type="match status" value="2"/>
</dbReference>
<protein>
    <recommendedName>
        <fullName evidence="1">Aldehyde oxidase/xanthine dehydrogenase a/b hammerhead domain-containing protein</fullName>
    </recommendedName>
</protein>
<sequence length="737" mass="77873">MTQEGMIDAMDSHLIHDTDLSRRALLAGLGGLAVAIALPLPTRAQTAPPGPPPLGAAAAGANAQTGMVTAYLVVKPDGKLVIISPTTEMGQGTHTAHAAIIADEVGVDFADVSVETAIPADAYRWGGAMGSGGSQGVRRWNDHLRKGAAQARVMLIQAGASRWNVDPAGITIERGYLVHTQTQRRMRIGDVAADAATFTPPDNPPLRDPSTRRYVGQNIPRLDIPAKVRGETIYSMDFRLPGMLYACARLNPVFHGDIASFDAAPALKVKGVRKVVKIQGGVAVIADTAWAAIKGADAVTVSMAPSPQDGINSAALAEAMVEGLGAAQAIPATSRGDVDAAFKSAAKTVTADYSVPYICHAPMEAWSCTGLFKDGKLELWAPTQVQDRSRRTAAATLGIDAEAVTLHTLMLGGGFGRRLMDDGIPGAAQVAKDMAGTPVKFFWRREDEFDRGYFRPAQMARLTASLDAKGTVTGMAIRISGPSMRAEFAPGGLKEGELDGSSVQDLGNLPYNLPNFKLDWARRHVRVTASPWRAVGATHNAFFLECFIDELAAAAGKDPLAFRRELLAGNKRALAVIDLVAEKAQWGRTLPKGHGQGIGFFVSYGSLSAHVVEASVVDGQPRVHRVTTVLDCGDVVLPDGARSQMEGGVVMALSAGLYEAVTVKDGRAEQRNFDTYRLMRHSETPPVIDVHFIKSGETLGGVGEPGVPPTFPAVANALSAASGKRLRSLPLVEALSV</sequence>
<feature type="domain" description="Aldehyde oxidase/xanthine dehydrogenase a/b hammerhead" evidence="1">
    <location>
        <begin position="229"/>
        <end position="307"/>
    </location>
</feature>
<dbReference type="Pfam" id="PF02738">
    <property type="entry name" value="MoCoBD_1"/>
    <property type="match status" value="1"/>
</dbReference>
<dbReference type="InterPro" id="IPR052516">
    <property type="entry name" value="N-heterocyclic_Hydroxylase"/>
</dbReference>
<evidence type="ECO:0000259" key="1">
    <source>
        <dbReference type="SMART" id="SM01008"/>
    </source>
</evidence>
<dbReference type="SUPFAM" id="SSF56003">
    <property type="entry name" value="Molybdenum cofactor-binding domain"/>
    <property type="match status" value="2"/>
</dbReference>
<dbReference type="InterPro" id="IPR046867">
    <property type="entry name" value="AldOxase/xan_DH_MoCoBD2"/>
</dbReference>
<dbReference type="Gene3D" id="3.90.1170.50">
    <property type="entry name" value="Aldehyde oxidase/xanthine dehydrogenase, a/b hammerhead"/>
    <property type="match status" value="1"/>
</dbReference>
<proteinExistence type="predicted"/>
<comment type="caution">
    <text evidence="2">The sequence shown here is derived from an EMBL/GenBank/DDBJ whole genome shotgun (WGS) entry which is preliminary data.</text>
</comment>
<dbReference type="PROSITE" id="PS51318">
    <property type="entry name" value="TAT"/>
    <property type="match status" value="1"/>
</dbReference>
<dbReference type="SMART" id="SM01008">
    <property type="entry name" value="Ald_Xan_dh_C"/>
    <property type="match status" value="1"/>
</dbReference>
<dbReference type="PANTHER" id="PTHR47495">
    <property type="entry name" value="ALDEHYDE DEHYDROGENASE"/>
    <property type="match status" value="1"/>
</dbReference>
<evidence type="ECO:0000313" key="3">
    <source>
        <dbReference type="Proteomes" id="UP000216998"/>
    </source>
</evidence>